<dbReference type="Gene3D" id="2.30.42.10">
    <property type="match status" value="1"/>
</dbReference>
<name>A0A7W8E632_9BACT</name>
<dbReference type="Pfam" id="PF03572">
    <property type="entry name" value="Peptidase_S41"/>
    <property type="match status" value="1"/>
</dbReference>
<keyword evidence="2" id="KW-0378">Hydrolase</keyword>
<gene>
    <name evidence="2" type="ORF">HDF16_005519</name>
</gene>
<evidence type="ECO:0000313" key="2">
    <source>
        <dbReference type="EMBL" id="MBB5060783.1"/>
    </source>
</evidence>
<keyword evidence="2" id="KW-0645">Protease</keyword>
<dbReference type="PANTHER" id="PTHR32060:SF22">
    <property type="entry name" value="CARBOXYL-TERMINAL-PROCESSING PEPTIDASE 3, CHLOROPLASTIC"/>
    <property type="match status" value="1"/>
</dbReference>
<dbReference type="GO" id="GO:0004175">
    <property type="term" value="F:endopeptidase activity"/>
    <property type="evidence" value="ECO:0007669"/>
    <property type="project" value="TreeGrafter"/>
</dbReference>
<evidence type="ECO:0000313" key="3">
    <source>
        <dbReference type="Proteomes" id="UP000540989"/>
    </source>
</evidence>
<dbReference type="EMBL" id="JACHIP010000019">
    <property type="protein sequence ID" value="MBB5060783.1"/>
    <property type="molecule type" value="Genomic_DNA"/>
</dbReference>
<dbReference type="Gene3D" id="3.30.750.44">
    <property type="match status" value="1"/>
</dbReference>
<protein>
    <submittedName>
        <fullName evidence="2">C-terminal processing protease CtpA/Prc</fullName>
    </submittedName>
</protein>
<dbReference type="InterPro" id="IPR005151">
    <property type="entry name" value="Tail-specific_protease"/>
</dbReference>
<dbReference type="PANTHER" id="PTHR32060">
    <property type="entry name" value="TAIL-SPECIFIC PROTEASE"/>
    <property type="match status" value="1"/>
</dbReference>
<evidence type="ECO:0000259" key="1">
    <source>
        <dbReference type="SMART" id="SM00245"/>
    </source>
</evidence>
<keyword evidence="3" id="KW-1185">Reference proteome</keyword>
<dbReference type="RefSeq" id="WP_184223295.1">
    <property type="nucleotide sequence ID" value="NZ_JACHIP010000019.1"/>
</dbReference>
<organism evidence="2 3">
    <name type="scientific">Granulicella aggregans</name>
    <dbReference type="NCBI Taxonomy" id="474949"/>
    <lineage>
        <taxon>Bacteria</taxon>
        <taxon>Pseudomonadati</taxon>
        <taxon>Acidobacteriota</taxon>
        <taxon>Terriglobia</taxon>
        <taxon>Terriglobales</taxon>
        <taxon>Acidobacteriaceae</taxon>
        <taxon>Granulicella</taxon>
    </lineage>
</organism>
<dbReference type="InterPro" id="IPR029045">
    <property type="entry name" value="ClpP/crotonase-like_dom_sf"/>
</dbReference>
<proteinExistence type="predicted"/>
<reference evidence="2 3" key="1">
    <citation type="submission" date="2020-08" db="EMBL/GenBank/DDBJ databases">
        <title>Genomic Encyclopedia of Type Strains, Phase IV (KMG-V): Genome sequencing to study the core and pangenomes of soil and plant-associated prokaryotes.</title>
        <authorList>
            <person name="Whitman W."/>
        </authorList>
    </citation>
    <scope>NUCLEOTIDE SEQUENCE [LARGE SCALE GENOMIC DNA]</scope>
    <source>
        <strain evidence="2 3">M8UP14</strain>
    </source>
</reference>
<dbReference type="GO" id="GO:0008236">
    <property type="term" value="F:serine-type peptidase activity"/>
    <property type="evidence" value="ECO:0007669"/>
    <property type="project" value="InterPro"/>
</dbReference>
<dbReference type="InterPro" id="IPR036034">
    <property type="entry name" value="PDZ_sf"/>
</dbReference>
<dbReference type="SMART" id="SM00245">
    <property type="entry name" value="TSPc"/>
    <property type="match status" value="1"/>
</dbReference>
<dbReference type="Gene3D" id="3.90.226.10">
    <property type="entry name" value="2-enoyl-CoA Hydratase, Chain A, domain 1"/>
    <property type="match status" value="1"/>
</dbReference>
<feature type="domain" description="Tail specific protease" evidence="1">
    <location>
        <begin position="144"/>
        <end position="388"/>
    </location>
</feature>
<dbReference type="SUPFAM" id="SSF52096">
    <property type="entry name" value="ClpP/crotonase"/>
    <property type="match status" value="1"/>
</dbReference>
<sequence>MNLSESQREALLSKIEKTVSEEFHDPAFDKRAWENIVARHRQGIVSASSTEAFEKGIGDMLHELSPKTLGLLSKTTPINPRNAINASFSAQQVGDGLRWVFQDILPEGVAAQAGAKSGDVLLTAAGKDMRPASLTAGEPPFEMSNAIPMTVRRGALDVTYSLRTGDPKYKDNPYSDLKAITSSTLDGGVAYLRVSLFPGKIGIDFANEVDGLFSGRLSGANQLIIDLRGNPGGGIGGLALMSYLTPERLPIGYSKNRKMAQKGLHPSSLPVFDKVPRSKLAIPGLALKFMKKTSVFLYTEGQGGKAFRGRTVILVNEHTTGAAEMLAQFAQENALATIVGSKTPGRLVSRSATKLDAGYRLIVPVAAYVSAKGKQIEGNGIHPDVLVPWSFVDAVEGKDNQLAAAIEQVMH</sequence>
<dbReference type="Proteomes" id="UP000540989">
    <property type="component" value="Unassembled WGS sequence"/>
</dbReference>
<comment type="caution">
    <text evidence="2">The sequence shown here is derived from an EMBL/GenBank/DDBJ whole genome shotgun (WGS) entry which is preliminary data.</text>
</comment>
<dbReference type="AlphaFoldDB" id="A0A7W8E632"/>
<accession>A0A7W8E632</accession>
<dbReference type="GO" id="GO:0006508">
    <property type="term" value="P:proteolysis"/>
    <property type="evidence" value="ECO:0007669"/>
    <property type="project" value="UniProtKB-KW"/>
</dbReference>